<gene>
    <name evidence="2" type="ORF">WB403_31100</name>
</gene>
<protein>
    <submittedName>
        <fullName evidence="2">Glycoside hydrolase family 36 protein</fullName>
    </submittedName>
</protein>
<dbReference type="CDD" id="cd14791">
    <property type="entry name" value="GH36"/>
    <property type="match status" value="1"/>
</dbReference>
<feature type="region of interest" description="Disordered" evidence="1">
    <location>
        <begin position="357"/>
        <end position="383"/>
    </location>
</feature>
<dbReference type="InterPro" id="IPR002252">
    <property type="entry name" value="Glyco_hydro_36"/>
</dbReference>
<evidence type="ECO:0000256" key="1">
    <source>
        <dbReference type="SAM" id="MobiDB-lite"/>
    </source>
</evidence>
<sequence length="833" mass="86298">MFATAADGTLRLVRLGPSGDTADPDVALPLVELTAFGHGSGWSGPRFTGTAFGGRLRYRGHRGDRGDGGGGFGGSGGGRGGWERLTVELHEAVSGLTAFVELSSPVGVAALRSRVRLRNDGAEPIVVQSVGSLLLGGLPSPGLLDVHRARNDWLAECRWYAEPLRATVADIGADAHQHDSRAALSLTGRGSWPSDGHLPMGALTQRGGRGRPGRAWVWQVESPAGWRWDLGERAHGTYLAVNGPTDAEHQWRVRVAPGEEFTTVAAVVALGVAGGVTSGAEGGGGGGTAAGSAVGVTAGSAVGAVGAGGRTVVGSVVETEAGATAGVRAGSVLGTDAGAEGEATTCIAAGSILGPPAGWAAGPEAEPTTDAQAGSGPGAGPGEVFAGLDEAFGALTAYRRAVRRPHPDHEALPVVFNDYMNTLMGDPTTEKLLPLIDAAAEAGAEYFCIDSGWYDDTVDGGWWDSVGAWLPSPRRFPRGGGGGGAPADGGIRAVLERIRERGMVPGLWLEPEVVGVRSAVAAELPDEAFFQRDGVRLAEQGRHQLDLRHPAARAHLDRTVDRIVGDWGVGYLKLDYNIVIDPGTTAPGDLAPGAGLLGHAHAYLDWLSAVLDRHPRLVVENCASGGMRMDGATLAVSQLQSTSDQQDPLRYPPIAAAAPTAVPPEQGAVWAYPQPEYDDDLITLTLGGALLGRIHLSGHLDRMTARQLGLVRAAVATYKSVRGDLAHAVPFWPLGLPGWTDEWLALGMRVPGGDGRAYLSVWRRGGEAEVRLPVAHLAGRGGAVRAEILHPSPARTDAAAAWDPATGELRVSVPRAPGALLIRLTAEARPEGL</sequence>
<dbReference type="GO" id="GO:0016787">
    <property type="term" value="F:hydrolase activity"/>
    <property type="evidence" value="ECO:0007669"/>
    <property type="project" value="UniProtKB-KW"/>
</dbReference>
<dbReference type="SUPFAM" id="SSF51445">
    <property type="entry name" value="(Trans)glycosidases"/>
    <property type="match status" value="1"/>
</dbReference>
<name>A0ABU8GK75_9ACTN</name>
<comment type="caution">
    <text evidence="2">The sequence shown here is derived from an EMBL/GenBank/DDBJ whole genome shotgun (WGS) entry which is preliminary data.</text>
</comment>
<dbReference type="Proteomes" id="UP001365781">
    <property type="component" value="Unassembled WGS sequence"/>
</dbReference>
<accession>A0ABU8GK75</accession>
<dbReference type="InterPro" id="IPR017853">
    <property type="entry name" value="GH"/>
</dbReference>
<keyword evidence="2" id="KW-0378">Hydrolase</keyword>
<proteinExistence type="predicted"/>
<dbReference type="Pfam" id="PF02065">
    <property type="entry name" value="Melibiase"/>
    <property type="match status" value="1"/>
</dbReference>
<keyword evidence="3" id="KW-1185">Reference proteome</keyword>
<organism evidence="2 3">
    <name type="scientific">Streptomyces brasiliscabiei</name>
    <dbReference type="NCBI Taxonomy" id="2736302"/>
    <lineage>
        <taxon>Bacteria</taxon>
        <taxon>Bacillati</taxon>
        <taxon>Actinomycetota</taxon>
        <taxon>Actinomycetes</taxon>
        <taxon>Kitasatosporales</taxon>
        <taxon>Streptomycetaceae</taxon>
        <taxon>Streptomyces</taxon>
    </lineage>
</organism>
<dbReference type="Gene3D" id="3.20.20.70">
    <property type="entry name" value="Aldolase class I"/>
    <property type="match status" value="1"/>
</dbReference>
<feature type="compositionally biased region" description="Low complexity" evidence="1">
    <location>
        <begin position="357"/>
        <end position="366"/>
    </location>
</feature>
<dbReference type="InterPro" id="IPR013785">
    <property type="entry name" value="Aldolase_TIM"/>
</dbReference>
<dbReference type="InterPro" id="IPR038417">
    <property type="entry name" value="Alpga-gal_N_sf"/>
</dbReference>
<evidence type="ECO:0000313" key="2">
    <source>
        <dbReference type="EMBL" id="MEI5613604.1"/>
    </source>
</evidence>
<dbReference type="EMBL" id="JBBAYM010000023">
    <property type="protein sequence ID" value="MEI5613604.1"/>
    <property type="molecule type" value="Genomic_DNA"/>
</dbReference>
<evidence type="ECO:0000313" key="3">
    <source>
        <dbReference type="Proteomes" id="UP001365781"/>
    </source>
</evidence>
<dbReference type="Gene3D" id="2.70.98.60">
    <property type="entry name" value="alpha-galactosidase from lactobacil brevis"/>
    <property type="match status" value="1"/>
</dbReference>
<reference evidence="2 3" key="1">
    <citation type="submission" date="2024-03" db="EMBL/GenBank/DDBJ databases">
        <title>First Report of Pectobacterium brasiliscabiei causing potato scab in china.</title>
        <authorList>
            <person name="Handique U."/>
        </authorList>
    </citation>
    <scope>NUCLEOTIDE SEQUENCE [LARGE SCALE GENOMIC DNA]</scope>
    <source>
        <strain evidence="2 3">ZRIMU1503</strain>
    </source>
</reference>